<comment type="similarity">
    <text evidence="1">Belongs to the TRAFAC class TrmE-Era-EngA-EngB-Septin-like GTPase superfamily. Septin GTPase family.</text>
</comment>
<dbReference type="GeneTree" id="ENSGT00940000158310"/>
<dbReference type="InterPro" id="IPR027417">
    <property type="entry name" value="P-loop_NTPase"/>
</dbReference>
<accession>A0A3Q2CCU7</accession>
<reference evidence="4" key="1">
    <citation type="submission" date="2025-08" db="UniProtKB">
        <authorList>
            <consortium name="Ensembl"/>
        </authorList>
    </citation>
    <scope>IDENTIFICATION</scope>
</reference>
<reference evidence="4" key="2">
    <citation type="submission" date="2025-09" db="UniProtKB">
        <authorList>
            <consortium name="Ensembl"/>
        </authorList>
    </citation>
    <scope>IDENTIFICATION</scope>
</reference>
<dbReference type="Gene3D" id="3.40.50.300">
    <property type="entry name" value="P-loop containing nucleotide triphosphate hydrolases"/>
    <property type="match status" value="1"/>
</dbReference>
<protein>
    <recommendedName>
        <fullName evidence="3">Septin-type G domain-containing protein</fullName>
    </recommendedName>
</protein>
<feature type="region of interest" description="Disordered" evidence="2">
    <location>
        <begin position="429"/>
        <end position="535"/>
    </location>
</feature>
<keyword evidence="1" id="KW-0547">Nucleotide-binding</keyword>
<feature type="region of interest" description="Disordered" evidence="2">
    <location>
        <begin position="232"/>
        <end position="371"/>
    </location>
</feature>
<evidence type="ECO:0000256" key="1">
    <source>
        <dbReference type="RuleBase" id="RU004560"/>
    </source>
</evidence>
<evidence type="ECO:0000259" key="3">
    <source>
        <dbReference type="PROSITE" id="PS51719"/>
    </source>
</evidence>
<proteinExistence type="inferred from homology"/>
<organism evidence="4 5">
    <name type="scientific">Cyprinodon variegatus</name>
    <name type="common">Sheepshead minnow</name>
    <dbReference type="NCBI Taxonomy" id="28743"/>
    <lineage>
        <taxon>Eukaryota</taxon>
        <taxon>Metazoa</taxon>
        <taxon>Chordata</taxon>
        <taxon>Craniata</taxon>
        <taxon>Vertebrata</taxon>
        <taxon>Euteleostomi</taxon>
        <taxon>Actinopterygii</taxon>
        <taxon>Neopterygii</taxon>
        <taxon>Teleostei</taxon>
        <taxon>Neoteleostei</taxon>
        <taxon>Acanthomorphata</taxon>
        <taxon>Ovalentaria</taxon>
        <taxon>Atherinomorphae</taxon>
        <taxon>Cyprinodontiformes</taxon>
        <taxon>Cyprinodontidae</taxon>
        <taxon>Cyprinodon</taxon>
    </lineage>
</organism>
<dbReference type="PANTHER" id="PTHR18884">
    <property type="entry name" value="SEPTIN"/>
    <property type="match status" value="1"/>
</dbReference>
<evidence type="ECO:0000313" key="4">
    <source>
        <dbReference type="Ensembl" id="ENSCVAP00000002761.1"/>
    </source>
</evidence>
<dbReference type="Ensembl" id="ENSCVAT00000011186.1">
    <property type="protein sequence ID" value="ENSCVAP00000002761.1"/>
    <property type="gene ID" value="ENSCVAG00000003917.1"/>
</dbReference>
<keyword evidence="5" id="KW-1185">Reference proteome</keyword>
<dbReference type="AlphaFoldDB" id="A0A3Q2CCU7"/>
<feature type="compositionally biased region" description="Basic and acidic residues" evidence="2">
    <location>
        <begin position="464"/>
        <end position="475"/>
    </location>
</feature>
<dbReference type="Proteomes" id="UP000265020">
    <property type="component" value="Unassembled WGS sequence"/>
</dbReference>
<sequence length="666" mass="71358">MSITSASSASTPVSPSSSHFILNHNKAIVEQRGGGQPDSLRSLSLGPSPLLKSRAVGSSLSFNRGTMNRPVVPNNSSSVTRAASFQSRLNPNFCSTSSGPGSDNDSLYSSTSSLEYSSGGGYTLPANRLTSYNSPPPQRDFYGSKLNWPQQRGANMEKFSSLGGVFKPEVDQDSELTLHVTEPHVSDRGTVSILDFQLTEELTLGMAKDGAEGRMSPGMKYVDANANWNGRPSGYSSEESGSKEVYQQRLWGTKSPPTKAKETRRLNKFPLDLDSLVSSISPTSPTKPQAGLMSPKTSNCSQQSSSELQNYNLSPPSTATSPSASLHSLDSSSETSGRLYNHPRSPISPSSPVPSHHPITAAERSCSPESLHQMDHYSKSQVGHMVLNLHLGSSSTSGSRVVGPLADGECDGNDSVDLILQRIASFSVPGMTDINTGPAVQTPKPSAGSSSESDGPTETRSTTRRLEGTRKHGETAEQLLFEPSALMEERGEKQNVTTGDGEQNIQSSRSEKESCMEEHEEPVKEKGMETEESRRESELEAEVKLQLCPSAPGLIRGTDLFGYVGIEAVLDQMRRKTMKAGFEFNIMVVGQSGLGKSTLVNTLFKSKVSRKSCSPNYEDKISKTVKLHAVSHGKPPDLLTPGPPQGGLGSVGSVSLQVFGPQRKLS</sequence>
<feature type="compositionally biased region" description="Polar residues" evidence="2">
    <location>
        <begin position="73"/>
        <end position="83"/>
    </location>
</feature>
<dbReference type="InterPro" id="IPR030379">
    <property type="entry name" value="G_SEPTIN_dom"/>
</dbReference>
<feature type="compositionally biased region" description="Polar residues" evidence="2">
    <location>
        <begin position="433"/>
        <end position="460"/>
    </location>
</feature>
<dbReference type="GO" id="GO:0005525">
    <property type="term" value="F:GTP binding"/>
    <property type="evidence" value="ECO:0007669"/>
    <property type="project" value="UniProtKB-KW"/>
</dbReference>
<feature type="region of interest" description="Disordered" evidence="2">
    <location>
        <begin position="632"/>
        <end position="653"/>
    </location>
</feature>
<feature type="compositionally biased region" description="Basic and acidic residues" evidence="2">
    <location>
        <begin position="509"/>
        <end position="535"/>
    </location>
</feature>
<feature type="domain" description="Septin-type G" evidence="3">
    <location>
        <begin position="580"/>
        <end position="666"/>
    </location>
</feature>
<name>A0A3Q2CCU7_CYPVA</name>
<dbReference type="SUPFAM" id="SSF52540">
    <property type="entry name" value="P-loop containing nucleoside triphosphate hydrolases"/>
    <property type="match status" value="1"/>
</dbReference>
<feature type="region of interest" description="Disordered" evidence="2">
    <location>
        <begin position="61"/>
        <end position="83"/>
    </location>
</feature>
<dbReference type="PROSITE" id="PS51719">
    <property type="entry name" value="G_SEPTIN"/>
    <property type="match status" value="1"/>
</dbReference>
<keyword evidence="1" id="KW-0342">GTP-binding</keyword>
<evidence type="ECO:0000313" key="5">
    <source>
        <dbReference type="Proteomes" id="UP000265020"/>
    </source>
</evidence>
<feature type="compositionally biased region" description="Low complexity" evidence="2">
    <location>
        <begin position="313"/>
        <end position="358"/>
    </location>
</feature>
<dbReference type="STRING" id="28743.ENSCVAP00000002761"/>
<feature type="compositionally biased region" description="Polar residues" evidence="2">
    <location>
        <begin position="494"/>
        <end position="508"/>
    </location>
</feature>
<evidence type="ECO:0000256" key="2">
    <source>
        <dbReference type="SAM" id="MobiDB-lite"/>
    </source>
</evidence>
<feature type="compositionally biased region" description="Polar residues" evidence="2">
    <location>
        <begin position="295"/>
        <end position="312"/>
    </location>
</feature>
<feature type="compositionally biased region" description="Polar residues" evidence="2">
    <location>
        <begin position="276"/>
        <end position="287"/>
    </location>
</feature>
<dbReference type="Pfam" id="PF00735">
    <property type="entry name" value="Septin"/>
    <property type="match status" value="1"/>
</dbReference>